<evidence type="ECO:0000313" key="2">
    <source>
        <dbReference type="Proteomes" id="UP000053268"/>
    </source>
</evidence>
<sequence>MIKKESVIHDYTLFPTIQSHMGSITAWRHDYTLKKDPLEGPGFESRLVPMFFAINICAFIRRSYGEGKHRDGYLHIYEKKFKDMCEVNQPALGQRG</sequence>
<gene>
    <name evidence="1" type="ORF">RR46_05808</name>
</gene>
<dbReference type="AlphaFoldDB" id="A0A194PM93"/>
<accession>A0A194PM93</accession>
<dbReference type="Proteomes" id="UP000053268">
    <property type="component" value="Unassembled WGS sequence"/>
</dbReference>
<dbReference type="EMBL" id="KQ459598">
    <property type="protein sequence ID" value="KPI94556.1"/>
    <property type="molecule type" value="Genomic_DNA"/>
</dbReference>
<reference evidence="1 2" key="1">
    <citation type="journal article" date="2015" name="Nat. Commun.">
        <title>Outbred genome sequencing and CRISPR/Cas9 gene editing in butterflies.</title>
        <authorList>
            <person name="Li X."/>
            <person name="Fan D."/>
            <person name="Zhang W."/>
            <person name="Liu G."/>
            <person name="Zhang L."/>
            <person name="Zhao L."/>
            <person name="Fang X."/>
            <person name="Chen L."/>
            <person name="Dong Y."/>
            <person name="Chen Y."/>
            <person name="Ding Y."/>
            <person name="Zhao R."/>
            <person name="Feng M."/>
            <person name="Zhu Y."/>
            <person name="Feng Y."/>
            <person name="Jiang X."/>
            <person name="Zhu D."/>
            <person name="Xiang H."/>
            <person name="Feng X."/>
            <person name="Li S."/>
            <person name="Wang J."/>
            <person name="Zhang G."/>
            <person name="Kronforst M.R."/>
            <person name="Wang W."/>
        </authorList>
    </citation>
    <scope>NUCLEOTIDE SEQUENCE [LARGE SCALE GENOMIC DNA]</scope>
    <source>
        <strain evidence="1">Ya'a_city_454_Px</strain>
        <tissue evidence="1">Whole body</tissue>
    </source>
</reference>
<organism evidence="1 2">
    <name type="scientific">Papilio xuthus</name>
    <name type="common">Asian swallowtail butterfly</name>
    <dbReference type="NCBI Taxonomy" id="66420"/>
    <lineage>
        <taxon>Eukaryota</taxon>
        <taxon>Metazoa</taxon>
        <taxon>Ecdysozoa</taxon>
        <taxon>Arthropoda</taxon>
        <taxon>Hexapoda</taxon>
        <taxon>Insecta</taxon>
        <taxon>Pterygota</taxon>
        <taxon>Neoptera</taxon>
        <taxon>Endopterygota</taxon>
        <taxon>Lepidoptera</taxon>
        <taxon>Glossata</taxon>
        <taxon>Ditrysia</taxon>
        <taxon>Papilionoidea</taxon>
        <taxon>Papilionidae</taxon>
        <taxon>Papilioninae</taxon>
        <taxon>Papilio</taxon>
    </lineage>
</organism>
<keyword evidence="2" id="KW-1185">Reference proteome</keyword>
<name>A0A194PM93_PAPXU</name>
<evidence type="ECO:0000313" key="1">
    <source>
        <dbReference type="EMBL" id="KPI94556.1"/>
    </source>
</evidence>
<protein>
    <submittedName>
        <fullName evidence="1">Uncharacterized protein</fullName>
    </submittedName>
</protein>
<proteinExistence type="predicted"/>